<dbReference type="InterPro" id="IPR011553">
    <property type="entry name" value="Sec62_asco"/>
</dbReference>
<evidence type="ECO:0000256" key="4">
    <source>
        <dbReference type="ARBA" id="ARBA00022448"/>
    </source>
</evidence>
<evidence type="ECO:0000256" key="11">
    <source>
        <dbReference type="SAM" id="MobiDB-lite"/>
    </source>
</evidence>
<keyword evidence="6" id="KW-0256">Endoplasmic reticulum</keyword>
<feature type="transmembrane region" description="Helical" evidence="12">
    <location>
        <begin position="193"/>
        <end position="218"/>
    </location>
</feature>
<name>A0A1E4T7K3_9ASCO</name>
<dbReference type="Pfam" id="PF03839">
    <property type="entry name" value="Sec62"/>
    <property type="match status" value="1"/>
</dbReference>
<dbReference type="GO" id="GO:0005789">
    <property type="term" value="C:endoplasmic reticulum membrane"/>
    <property type="evidence" value="ECO:0007669"/>
    <property type="project" value="UniProtKB-SubCell"/>
</dbReference>
<dbReference type="Proteomes" id="UP000094801">
    <property type="component" value="Unassembled WGS sequence"/>
</dbReference>
<accession>A0A1E4T7K3</accession>
<evidence type="ECO:0000256" key="9">
    <source>
        <dbReference type="ARBA" id="ARBA00023010"/>
    </source>
</evidence>
<proteinExistence type="inferred from homology"/>
<protein>
    <recommendedName>
        <fullName evidence="3">Translocation protein SEC62</fullName>
    </recommendedName>
</protein>
<comment type="subcellular location">
    <subcellularLocation>
        <location evidence="1">Endoplasmic reticulum membrane</location>
        <topology evidence="1">Multi-pass membrane protein</topology>
    </subcellularLocation>
</comment>
<evidence type="ECO:0000256" key="6">
    <source>
        <dbReference type="ARBA" id="ARBA00022824"/>
    </source>
</evidence>
<dbReference type="PANTHER" id="PTHR12443:SF9">
    <property type="entry name" value="TRANSLOCATION PROTEIN SEC62"/>
    <property type="match status" value="1"/>
</dbReference>
<evidence type="ECO:0000256" key="7">
    <source>
        <dbReference type="ARBA" id="ARBA00022927"/>
    </source>
</evidence>
<dbReference type="EMBL" id="KV453847">
    <property type="protein sequence ID" value="ODV87736.1"/>
    <property type="molecule type" value="Genomic_DNA"/>
</dbReference>
<evidence type="ECO:0000256" key="8">
    <source>
        <dbReference type="ARBA" id="ARBA00022989"/>
    </source>
</evidence>
<dbReference type="NCBIfam" id="TIGR00869">
    <property type="entry name" value="sec62"/>
    <property type="match status" value="1"/>
</dbReference>
<feature type="transmembrane region" description="Helical" evidence="12">
    <location>
        <begin position="158"/>
        <end position="181"/>
    </location>
</feature>
<comment type="similarity">
    <text evidence="2">Belongs to the SEC62 family.</text>
</comment>
<feature type="region of interest" description="Disordered" evidence="11">
    <location>
        <begin position="246"/>
        <end position="302"/>
    </location>
</feature>
<sequence>MSQSLQTQPLQNGEGQPQQQRLVPPKQKNPVAIVVATYLRYHKLLKQRQGMNIITSEKQDFFRYKRIIRALLSDDYKKQQLKQPSLPPIETNQQAQSVFILLIQNQLVQPIKKLKTIEAKEKKIKLEKSVPCLEPTTKATLQPDEYYIWNFTPPNPYLILYSILGIVGIFTVILFPLWPFWMRKGVWYLSTGMLGLIGLFFVVAIIRLIIYLFTLMFLTRRFWLFPNLFEDCGFFDSFKPTYAWEDPSTTEKSKKKGKKSQKNITSTNTTTTEKQPVSKTTQSSTSTTEPSKRVATVEEIAE</sequence>
<evidence type="ECO:0000256" key="3">
    <source>
        <dbReference type="ARBA" id="ARBA00021257"/>
    </source>
</evidence>
<dbReference type="GO" id="GO:0031204">
    <property type="term" value="P:post-translational protein targeting to membrane, translocation"/>
    <property type="evidence" value="ECO:0007669"/>
    <property type="project" value="TreeGrafter"/>
</dbReference>
<keyword evidence="8 12" id="KW-1133">Transmembrane helix</keyword>
<evidence type="ECO:0000256" key="10">
    <source>
        <dbReference type="ARBA" id="ARBA00023136"/>
    </source>
</evidence>
<evidence type="ECO:0000256" key="12">
    <source>
        <dbReference type="SAM" id="Phobius"/>
    </source>
</evidence>
<evidence type="ECO:0000313" key="13">
    <source>
        <dbReference type="EMBL" id="ODV87736.1"/>
    </source>
</evidence>
<keyword evidence="5 12" id="KW-0812">Transmembrane</keyword>
<feature type="compositionally biased region" description="Low complexity" evidence="11">
    <location>
        <begin position="262"/>
        <end position="289"/>
    </location>
</feature>
<keyword evidence="14" id="KW-1185">Reference proteome</keyword>
<dbReference type="InterPro" id="IPR004728">
    <property type="entry name" value="Sec62"/>
</dbReference>
<evidence type="ECO:0000313" key="14">
    <source>
        <dbReference type="Proteomes" id="UP000094801"/>
    </source>
</evidence>
<keyword evidence="9" id="KW-0811">Translocation</keyword>
<dbReference type="STRING" id="983967.A0A1E4T7K3"/>
<dbReference type="AlphaFoldDB" id="A0A1E4T7K3"/>
<dbReference type="PANTHER" id="PTHR12443">
    <property type="entry name" value="TRANSLOCATION PROTEIN SEC62"/>
    <property type="match status" value="1"/>
</dbReference>
<organism evidence="13 14">
    <name type="scientific">[Candida] arabinofermentans NRRL YB-2248</name>
    <dbReference type="NCBI Taxonomy" id="983967"/>
    <lineage>
        <taxon>Eukaryota</taxon>
        <taxon>Fungi</taxon>
        <taxon>Dikarya</taxon>
        <taxon>Ascomycota</taxon>
        <taxon>Saccharomycotina</taxon>
        <taxon>Pichiomycetes</taxon>
        <taxon>Pichiales</taxon>
        <taxon>Pichiaceae</taxon>
        <taxon>Ogataea</taxon>
        <taxon>Ogataea/Candida clade</taxon>
    </lineage>
</organism>
<feature type="compositionally biased region" description="Polar residues" evidence="11">
    <location>
        <begin position="1"/>
        <end position="21"/>
    </location>
</feature>
<reference evidence="14" key="1">
    <citation type="submission" date="2016-04" db="EMBL/GenBank/DDBJ databases">
        <title>Comparative genomics of biotechnologically important yeasts.</title>
        <authorList>
            <consortium name="DOE Joint Genome Institute"/>
            <person name="Riley R."/>
            <person name="Haridas S."/>
            <person name="Wolfe K.H."/>
            <person name="Lopes M.R."/>
            <person name="Hittinger C.T."/>
            <person name="Goker M."/>
            <person name="Salamov A."/>
            <person name="Wisecaver J."/>
            <person name="Long T.M."/>
            <person name="Aerts A.L."/>
            <person name="Barry K."/>
            <person name="Choi C."/>
            <person name="Clum A."/>
            <person name="Coughlan A.Y."/>
            <person name="Deshpande S."/>
            <person name="Douglass A.P."/>
            <person name="Hanson S.J."/>
            <person name="Klenk H.-P."/>
            <person name="Labutti K."/>
            <person name="Lapidus A."/>
            <person name="Lindquist E."/>
            <person name="Lipzen A."/>
            <person name="Meier-Kolthoff J.P."/>
            <person name="Ohm R.A."/>
            <person name="Otillar R.P."/>
            <person name="Pangilinan J."/>
            <person name="Peng Y."/>
            <person name="Rokas A."/>
            <person name="Rosa C.A."/>
            <person name="Scheuner C."/>
            <person name="Sibirny A.A."/>
            <person name="Slot J.C."/>
            <person name="Stielow J.B."/>
            <person name="Sun H."/>
            <person name="Kurtzman C.P."/>
            <person name="Blackwell M."/>
            <person name="Grigoriev I.V."/>
            <person name="Jeffries T.W."/>
        </authorList>
    </citation>
    <scope>NUCLEOTIDE SEQUENCE [LARGE SCALE GENOMIC DNA]</scope>
    <source>
        <strain evidence="14">NRRL YB-2248</strain>
    </source>
</reference>
<keyword evidence="7" id="KW-0653">Protein transport</keyword>
<keyword evidence="4" id="KW-0813">Transport</keyword>
<evidence type="ECO:0000256" key="2">
    <source>
        <dbReference type="ARBA" id="ARBA00010604"/>
    </source>
</evidence>
<feature type="region of interest" description="Disordered" evidence="11">
    <location>
        <begin position="1"/>
        <end position="26"/>
    </location>
</feature>
<evidence type="ECO:0000256" key="5">
    <source>
        <dbReference type="ARBA" id="ARBA00022692"/>
    </source>
</evidence>
<evidence type="ECO:0000256" key="1">
    <source>
        <dbReference type="ARBA" id="ARBA00004477"/>
    </source>
</evidence>
<gene>
    <name evidence="13" type="ORF">CANARDRAFT_25961</name>
</gene>
<dbReference type="OrthoDB" id="200187at2759"/>
<keyword evidence="10 12" id="KW-0472">Membrane</keyword>